<dbReference type="SMART" id="SM00064">
    <property type="entry name" value="FYVE"/>
    <property type="match status" value="1"/>
</dbReference>
<dbReference type="SUPFAM" id="SSF57903">
    <property type="entry name" value="FYVE/PHD zinc finger"/>
    <property type="match status" value="1"/>
</dbReference>
<evidence type="ECO:0000259" key="8">
    <source>
        <dbReference type="PROSITE" id="PS50826"/>
    </source>
</evidence>
<proteinExistence type="predicted"/>
<accession>A0A3Q2X9T1</accession>
<dbReference type="FunFam" id="3.30.40.10:FF:000046">
    <property type="entry name" value="RUN and FYVE domain containing 2"/>
    <property type="match status" value="1"/>
</dbReference>
<keyword evidence="4 6" id="KW-0175">Coiled coil</keyword>
<sequence>MDIFLKVFAICFPTALRDPMAMERANLLNMAKLSIKGLIESALSFGRTLDSDYPPLQQFFVVMEHCLKHGLRVKKSFLGFNKSLWGPLELVEKLCPEAAEISASVRDLPGLKTPLGRARAWLRLALMQKRLADYLRLLITRKDLLSDFYENSALMLEEEGAVIVGLLVGLNVIDANLCVKGEDLDSQVGVIDFSMYLKNDIDDYRSEERNSQIASILDQKNYLAIAKNNIIKLQEENQQLRSENSLILLKTQQHLELTQGDVSVERDTYKQSRQGLDEMYNEVRRQLKEECQLRQDVENELVVQVSMKQEMELAMKLLEKDIHEKQDTLIGLRQQLDEVKAINVEMYQKMQSSDEEMKKKNDVISRLEEKTNQITATMKQLEQRLQEAERHRTSAEEGTRRFKLDFANKADSLQRQIEHREKQLQQLETDLKIEREWRQTLQNDLHRERDSVAQLSTEALQINGLKKEFHRLQDENVQLKTICEDQEKALEELGSKLSESKLKIEDIKEANKALQGGQVWLKDKEATHCKLCEKEFSISRRKHHCRNCGEIFCNSCSDNELPLPASPKPVRVCDTCHALLLQRCSSNPT</sequence>
<reference evidence="9" key="1">
    <citation type="submission" date="2025-08" db="UniProtKB">
        <authorList>
            <consortium name="Ensembl"/>
        </authorList>
    </citation>
    <scope>IDENTIFICATION</scope>
</reference>
<evidence type="ECO:0000256" key="1">
    <source>
        <dbReference type="ARBA" id="ARBA00022723"/>
    </source>
</evidence>
<keyword evidence="2 5" id="KW-0863">Zinc-finger</keyword>
<feature type="coiled-coil region" evidence="6">
    <location>
        <begin position="280"/>
        <end position="510"/>
    </location>
</feature>
<dbReference type="InterPro" id="IPR000306">
    <property type="entry name" value="Znf_FYVE"/>
</dbReference>
<dbReference type="InterPro" id="IPR004012">
    <property type="entry name" value="Run_dom"/>
</dbReference>
<keyword evidence="3" id="KW-0862">Zinc</keyword>
<reference evidence="9" key="2">
    <citation type="submission" date="2025-09" db="UniProtKB">
        <authorList>
            <consortium name="Ensembl"/>
        </authorList>
    </citation>
    <scope>IDENTIFICATION</scope>
</reference>
<dbReference type="InterPro" id="IPR017455">
    <property type="entry name" value="Znf_FYVE-rel"/>
</dbReference>
<keyword evidence="1" id="KW-0479">Metal-binding</keyword>
<protein>
    <submittedName>
        <fullName evidence="9">RUN and FYVE domain containing 2</fullName>
    </submittedName>
</protein>
<dbReference type="InterPro" id="IPR037213">
    <property type="entry name" value="Run_dom_sf"/>
</dbReference>
<dbReference type="PROSITE" id="PS50178">
    <property type="entry name" value="ZF_FYVE"/>
    <property type="match status" value="1"/>
</dbReference>
<dbReference type="Ensembl" id="ENSHBUT00000034065.1">
    <property type="protein sequence ID" value="ENSHBUP00000031995.1"/>
    <property type="gene ID" value="ENSHBUG00000018047.1"/>
</dbReference>
<evidence type="ECO:0000313" key="9">
    <source>
        <dbReference type="Ensembl" id="ENSHBUP00000031995.1"/>
    </source>
</evidence>
<dbReference type="Pfam" id="PF01363">
    <property type="entry name" value="FYVE"/>
    <property type="match status" value="1"/>
</dbReference>
<evidence type="ECO:0000256" key="5">
    <source>
        <dbReference type="PROSITE-ProRule" id="PRU00091"/>
    </source>
</evidence>
<keyword evidence="10" id="KW-1185">Reference proteome</keyword>
<dbReference type="Proteomes" id="UP000264840">
    <property type="component" value="Unplaced"/>
</dbReference>
<dbReference type="PANTHER" id="PTHR45956">
    <property type="entry name" value="RUN AND FYVE DOMAIN-CONTAINING PROTEIN 2-LIKE PROTEIN"/>
    <property type="match status" value="1"/>
</dbReference>
<dbReference type="GO" id="GO:0008270">
    <property type="term" value="F:zinc ion binding"/>
    <property type="evidence" value="ECO:0007669"/>
    <property type="project" value="UniProtKB-KW"/>
</dbReference>
<dbReference type="PANTHER" id="PTHR45956:SF3">
    <property type="entry name" value="RUN AND FYVE DOMAIN-CONTAINING PROTEIN 2"/>
    <property type="match status" value="1"/>
</dbReference>
<dbReference type="Pfam" id="PF02759">
    <property type="entry name" value="RUN"/>
    <property type="match status" value="1"/>
</dbReference>
<evidence type="ECO:0000259" key="7">
    <source>
        <dbReference type="PROSITE" id="PS50178"/>
    </source>
</evidence>
<dbReference type="Gene3D" id="1.20.58.900">
    <property type="match status" value="1"/>
</dbReference>
<dbReference type="GeneTree" id="ENSGT00940000155595"/>
<dbReference type="Gene3D" id="3.30.40.10">
    <property type="entry name" value="Zinc/RING finger domain, C3HC4 (zinc finger)"/>
    <property type="match status" value="1"/>
</dbReference>
<organism evidence="9 10">
    <name type="scientific">Haplochromis burtoni</name>
    <name type="common">Burton's mouthbrooder</name>
    <name type="synonym">Chromis burtoni</name>
    <dbReference type="NCBI Taxonomy" id="8153"/>
    <lineage>
        <taxon>Eukaryota</taxon>
        <taxon>Metazoa</taxon>
        <taxon>Chordata</taxon>
        <taxon>Craniata</taxon>
        <taxon>Vertebrata</taxon>
        <taxon>Euteleostomi</taxon>
        <taxon>Actinopterygii</taxon>
        <taxon>Neopterygii</taxon>
        <taxon>Teleostei</taxon>
        <taxon>Neoteleostei</taxon>
        <taxon>Acanthomorphata</taxon>
        <taxon>Ovalentaria</taxon>
        <taxon>Cichlomorphae</taxon>
        <taxon>Cichliformes</taxon>
        <taxon>Cichlidae</taxon>
        <taxon>African cichlids</taxon>
        <taxon>Pseudocrenilabrinae</taxon>
        <taxon>Haplochromini</taxon>
        <taxon>Haplochromis</taxon>
    </lineage>
</organism>
<dbReference type="SMART" id="SM00593">
    <property type="entry name" value="RUN"/>
    <property type="match status" value="1"/>
</dbReference>
<dbReference type="PROSITE" id="PS50826">
    <property type="entry name" value="RUN"/>
    <property type="match status" value="1"/>
</dbReference>
<dbReference type="AlphaFoldDB" id="A0A3Q2X9T1"/>
<dbReference type="SUPFAM" id="SSF140741">
    <property type="entry name" value="RUN domain-like"/>
    <property type="match status" value="1"/>
</dbReference>
<feature type="domain" description="RUN" evidence="8">
    <location>
        <begin position="50"/>
        <end position="182"/>
    </location>
</feature>
<evidence type="ECO:0000313" key="10">
    <source>
        <dbReference type="Proteomes" id="UP000264840"/>
    </source>
</evidence>
<dbReference type="GO" id="GO:0005737">
    <property type="term" value="C:cytoplasm"/>
    <property type="evidence" value="ECO:0007669"/>
    <property type="project" value="UniProtKB-ARBA"/>
</dbReference>
<dbReference type="InterPro" id="IPR013083">
    <property type="entry name" value="Znf_RING/FYVE/PHD"/>
</dbReference>
<name>A0A3Q2X9T1_HAPBU</name>
<dbReference type="InterPro" id="IPR011011">
    <property type="entry name" value="Znf_FYVE_PHD"/>
</dbReference>
<evidence type="ECO:0000256" key="4">
    <source>
        <dbReference type="ARBA" id="ARBA00023054"/>
    </source>
</evidence>
<dbReference type="FunFam" id="1.20.58.900:FF:000001">
    <property type="entry name" value="RUN and FYVE domain containing 2"/>
    <property type="match status" value="1"/>
</dbReference>
<feature type="domain" description="FYVE-type" evidence="7">
    <location>
        <begin position="523"/>
        <end position="581"/>
    </location>
</feature>
<evidence type="ECO:0000256" key="6">
    <source>
        <dbReference type="SAM" id="Coils"/>
    </source>
</evidence>
<evidence type="ECO:0000256" key="2">
    <source>
        <dbReference type="ARBA" id="ARBA00022771"/>
    </source>
</evidence>
<dbReference type="InterPro" id="IPR047335">
    <property type="entry name" value="RUFY1-3"/>
</dbReference>
<evidence type="ECO:0000256" key="3">
    <source>
        <dbReference type="ARBA" id="ARBA00022833"/>
    </source>
</evidence>